<dbReference type="Proteomes" id="UP000198816">
    <property type="component" value="Unassembled WGS sequence"/>
</dbReference>
<dbReference type="CDD" id="cd02440">
    <property type="entry name" value="AdoMet_MTases"/>
    <property type="match status" value="1"/>
</dbReference>
<organism evidence="2 3">
    <name type="scientific">Thiocapsa roseopersicina</name>
    <dbReference type="NCBI Taxonomy" id="1058"/>
    <lineage>
        <taxon>Bacteria</taxon>
        <taxon>Pseudomonadati</taxon>
        <taxon>Pseudomonadota</taxon>
        <taxon>Gammaproteobacteria</taxon>
        <taxon>Chromatiales</taxon>
        <taxon>Chromatiaceae</taxon>
        <taxon>Thiocapsa</taxon>
    </lineage>
</organism>
<dbReference type="RefSeq" id="WP_175534551.1">
    <property type="nucleotide sequence ID" value="NZ_FNNZ01000006.1"/>
</dbReference>
<feature type="domain" description="Methyltransferase FkbM" evidence="1">
    <location>
        <begin position="45"/>
        <end position="186"/>
    </location>
</feature>
<reference evidence="3" key="1">
    <citation type="submission" date="2016-10" db="EMBL/GenBank/DDBJ databases">
        <authorList>
            <person name="Varghese N."/>
            <person name="Submissions S."/>
        </authorList>
    </citation>
    <scope>NUCLEOTIDE SEQUENCE [LARGE SCALE GENOMIC DNA]</scope>
    <source>
        <strain evidence="3">DSM 217</strain>
    </source>
</reference>
<dbReference type="GO" id="GO:0008168">
    <property type="term" value="F:methyltransferase activity"/>
    <property type="evidence" value="ECO:0007669"/>
    <property type="project" value="UniProtKB-KW"/>
</dbReference>
<dbReference type="Gene3D" id="3.40.50.150">
    <property type="entry name" value="Vaccinia Virus protein VP39"/>
    <property type="match status" value="1"/>
</dbReference>
<dbReference type="InterPro" id="IPR029063">
    <property type="entry name" value="SAM-dependent_MTases_sf"/>
</dbReference>
<protein>
    <submittedName>
        <fullName evidence="2">Methyltransferase, FkbM family</fullName>
    </submittedName>
</protein>
<dbReference type="STRING" id="1058.SAMN05421783_106101"/>
<dbReference type="AlphaFoldDB" id="A0A1H2V2S1"/>
<sequence length="225" mass="25001">MVSIEYRGRKHYLRLNSTDPLVWFSVFRQEDYAAALPFEPRVILDAGAYTGLSAIYFAEKYPAAKIIAVEPDPENFRLLMKNVGSHGRIHPVHAALWFEDAELTLRRRPEGHWASSVHSVEPGTGSAVADRPIPALRIETLMSRFAVPEIDVLKVDIEGAEKEVFEHCAAWIDRVGAIFIETHDRFKAGCSEAVATATPGFRCEPTSPMTLLLINPSRGSTGQRG</sequence>
<keyword evidence="3" id="KW-1185">Reference proteome</keyword>
<dbReference type="InterPro" id="IPR052514">
    <property type="entry name" value="SAM-dependent_MTase"/>
</dbReference>
<dbReference type="PANTHER" id="PTHR34203:SF15">
    <property type="entry name" value="SLL1173 PROTEIN"/>
    <property type="match status" value="1"/>
</dbReference>
<accession>A0A1H2V2S1</accession>
<evidence type="ECO:0000259" key="1">
    <source>
        <dbReference type="Pfam" id="PF05050"/>
    </source>
</evidence>
<gene>
    <name evidence="2" type="ORF">SAMN05421783_106101</name>
</gene>
<dbReference type="GO" id="GO:0032259">
    <property type="term" value="P:methylation"/>
    <property type="evidence" value="ECO:0007669"/>
    <property type="project" value="UniProtKB-KW"/>
</dbReference>
<dbReference type="InterPro" id="IPR006342">
    <property type="entry name" value="FkbM_mtfrase"/>
</dbReference>
<dbReference type="Pfam" id="PF05050">
    <property type="entry name" value="Methyltransf_21"/>
    <property type="match status" value="1"/>
</dbReference>
<evidence type="ECO:0000313" key="3">
    <source>
        <dbReference type="Proteomes" id="UP000198816"/>
    </source>
</evidence>
<name>A0A1H2V2S1_THIRO</name>
<keyword evidence="2" id="KW-0808">Transferase</keyword>
<dbReference type="NCBIfam" id="TIGR01444">
    <property type="entry name" value="fkbM_fam"/>
    <property type="match status" value="1"/>
</dbReference>
<proteinExistence type="predicted"/>
<dbReference type="SUPFAM" id="SSF53335">
    <property type="entry name" value="S-adenosyl-L-methionine-dependent methyltransferases"/>
    <property type="match status" value="1"/>
</dbReference>
<dbReference type="PANTHER" id="PTHR34203">
    <property type="entry name" value="METHYLTRANSFERASE, FKBM FAMILY PROTEIN"/>
    <property type="match status" value="1"/>
</dbReference>
<keyword evidence="2" id="KW-0489">Methyltransferase</keyword>
<dbReference type="EMBL" id="FNNZ01000006">
    <property type="protein sequence ID" value="SDW62591.1"/>
    <property type="molecule type" value="Genomic_DNA"/>
</dbReference>
<evidence type="ECO:0000313" key="2">
    <source>
        <dbReference type="EMBL" id="SDW62591.1"/>
    </source>
</evidence>